<comment type="caution">
    <text evidence="4">The sequence shown here is derived from an EMBL/GenBank/DDBJ whole genome shotgun (WGS) entry which is preliminary data.</text>
</comment>
<keyword evidence="1" id="KW-0677">Repeat</keyword>
<gene>
    <name evidence="4" type="ORF">ACFPM3_33085</name>
</gene>
<reference evidence="5" key="1">
    <citation type="journal article" date="2019" name="Int. J. Syst. Evol. Microbiol.">
        <title>The Global Catalogue of Microorganisms (GCM) 10K type strain sequencing project: providing services to taxonomists for standard genome sequencing and annotation.</title>
        <authorList>
            <consortium name="The Broad Institute Genomics Platform"/>
            <consortium name="The Broad Institute Genome Sequencing Center for Infectious Disease"/>
            <person name="Wu L."/>
            <person name="Ma J."/>
        </authorList>
    </citation>
    <scope>NUCLEOTIDE SEQUENCE [LARGE SCALE GENOMIC DNA]</scope>
    <source>
        <strain evidence="5">CGMCC 4.1648</strain>
    </source>
</reference>
<name>A0ABV9XR68_9ACTN</name>
<dbReference type="Gene3D" id="1.25.40.10">
    <property type="entry name" value="Tetratricopeptide repeat domain"/>
    <property type="match status" value="3"/>
</dbReference>
<dbReference type="InterPro" id="IPR011990">
    <property type="entry name" value="TPR-like_helical_dom_sf"/>
</dbReference>
<feature type="coiled-coil region" evidence="3">
    <location>
        <begin position="306"/>
        <end position="333"/>
    </location>
</feature>
<dbReference type="InterPro" id="IPR051012">
    <property type="entry name" value="CellSynth/LPSAsmb/PSIAsmb"/>
</dbReference>
<dbReference type="PANTHER" id="PTHR45586">
    <property type="entry name" value="TPR REPEAT-CONTAINING PROTEIN PA4667"/>
    <property type="match status" value="1"/>
</dbReference>
<dbReference type="RefSeq" id="WP_345691468.1">
    <property type="nucleotide sequence ID" value="NZ_BAABIT010000001.1"/>
</dbReference>
<accession>A0ABV9XR68</accession>
<evidence type="ECO:0000256" key="3">
    <source>
        <dbReference type="SAM" id="Coils"/>
    </source>
</evidence>
<keyword evidence="2" id="KW-0802">TPR repeat</keyword>
<proteinExistence type="predicted"/>
<evidence type="ECO:0000256" key="2">
    <source>
        <dbReference type="ARBA" id="ARBA00022803"/>
    </source>
</evidence>
<organism evidence="4 5">
    <name type="scientific">Streptomyces coeruleoprunus</name>
    <dbReference type="NCBI Taxonomy" id="285563"/>
    <lineage>
        <taxon>Bacteria</taxon>
        <taxon>Bacillati</taxon>
        <taxon>Actinomycetota</taxon>
        <taxon>Actinomycetes</taxon>
        <taxon>Kitasatosporales</taxon>
        <taxon>Streptomycetaceae</taxon>
        <taxon>Streptomyces</taxon>
    </lineage>
</organism>
<evidence type="ECO:0000256" key="1">
    <source>
        <dbReference type="ARBA" id="ARBA00022737"/>
    </source>
</evidence>
<dbReference type="Pfam" id="PF14559">
    <property type="entry name" value="TPR_19"/>
    <property type="match status" value="1"/>
</dbReference>
<dbReference type="SUPFAM" id="SSF48452">
    <property type="entry name" value="TPR-like"/>
    <property type="match status" value="2"/>
</dbReference>
<dbReference type="SMART" id="SM00028">
    <property type="entry name" value="TPR"/>
    <property type="match status" value="4"/>
</dbReference>
<keyword evidence="5" id="KW-1185">Reference proteome</keyword>
<dbReference type="InterPro" id="IPR019734">
    <property type="entry name" value="TPR_rpt"/>
</dbReference>
<dbReference type="EMBL" id="JBHSJD010000027">
    <property type="protein sequence ID" value="MFC5026984.1"/>
    <property type="molecule type" value="Genomic_DNA"/>
</dbReference>
<keyword evidence="3" id="KW-0175">Coiled coil</keyword>
<sequence>MKTERVSRAVLLAGAGAVLAGAVALFATDGLVGPGRDGPRPAPGAAGQAVRAAGAGARASLPELHALIGDREKWLRAHPRDEASWAVLGAAYVERGTREGDPAAFPRAERALRRSLAVYPAAKGNADAQLGLGALANARGDFAAARRWGEAVRERSPRRWEAYAVLVDAYRGLGDHVSAGRAADRLGALRPGATALSRAAQVYRDRGWREDASATAAEAVARADTPAERAACLQRLGDLAWERGEPAEAAARHAAALDLVPRHGPALAGRARALAALGRTEEAVRGYRAALEAQPLPEYALEAGELLQALGRRDEAREQYARLRELAEEEAAHGVNASLVPARFEADHADPEAAVTWLRAEWRRGHRSVEVADALGWALYRAGRAREALPFARRATERGLRSALFSYHRGMIERELGMAGAARRRLSEALRVHPEFSPLFAPRAREALAALGEPPLRAPRGR</sequence>
<evidence type="ECO:0000313" key="4">
    <source>
        <dbReference type="EMBL" id="MFC5026984.1"/>
    </source>
</evidence>
<dbReference type="Proteomes" id="UP001595829">
    <property type="component" value="Unassembled WGS sequence"/>
</dbReference>
<evidence type="ECO:0000313" key="5">
    <source>
        <dbReference type="Proteomes" id="UP001595829"/>
    </source>
</evidence>
<dbReference type="PANTHER" id="PTHR45586:SF14">
    <property type="entry name" value="TETRATRICOPEPTIDE TPR_2 REPEAT PROTEIN"/>
    <property type="match status" value="1"/>
</dbReference>
<protein>
    <submittedName>
        <fullName evidence="4">Tetratricopeptide repeat protein</fullName>
    </submittedName>
</protein>